<dbReference type="FunFam" id="1.10.150.20:FF:000028">
    <property type="entry name" value="activating signal cointegrator 1 complex subunit 3"/>
    <property type="match status" value="1"/>
</dbReference>
<comment type="function">
    <text evidence="24">Catalyzes the ATP-dependent unwinding of U4/U6 RNA duplices, an essential step in the assembly of a catalytically active spliceosome. Plays a role in pre-mRNA splicing.</text>
</comment>
<dbReference type="Pfam" id="PF26582">
    <property type="entry name" value="ASCC3_N"/>
    <property type="match status" value="1"/>
</dbReference>
<keyword evidence="12" id="KW-0378">Hydrolase</keyword>
<keyword evidence="11" id="KW-0227">DNA damage</keyword>
<evidence type="ECO:0000256" key="7">
    <source>
        <dbReference type="ARBA" id="ARBA00022664"/>
    </source>
</evidence>
<feature type="coiled-coil region" evidence="26">
    <location>
        <begin position="570"/>
        <end position="634"/>
    </location>
</feature>
<dbReference type="Pfam" id="PF02889">
    <property type="entry name" value="Sec63"/>
    <property type="match status" value="2"/>
</dbReference>
<evidence type="ECO:0000256" key="6">
    <source>
        <dbReference type="ARBA" id="ARBA00022490"/>
    </source>
</evidence>
<evidence type="ECO:0000256" key="21">
    <source>
        <dbReference type="ARBA" id="ARBA00034808"/>
    </source>
</evidence>
<dbReference type="EC" id="5.6.2.4" evidence="21"/>
<dbReference type="GO" id="GO:0043138">
    <property type="term" value="F:3'-5' DNA helicase activity"/>
    <property type="evidence" value="ECO:0007669"/>
    <property type="project" value="UniProtKB-EC"/>
</dbReference>
<feature type="coiled-coil region" evidence="26">
    <location>
        <begin position="1168"/>
        <end position="1402"/>
    </location>
</feature>
<dbReference type="FunFam" id="3.40.50.300:FF:000231">
    <property type="entry name" value="Activating signal cointegrator 1 complex subunit 3"/>
    <property type="match status" value="1"/>
</dbReference>
<dbReference type="SUPFAM" id="SSF158702">
    <property type="entry name" value="Sec63 N-terminal domain-like"/>
    <property type="match status" value="2"/>
</dbReference>
<feature type="coiled-coil region" evidence="26">
    <location>
        <begin position="841"/>
        <end position="1069"/>
    </location>
</feature>
<dbReference type="Gene3D" id="1.10.3380.10">
    <property type="entry name" value="Sec63 N-terminal domain-like domain"/>
    <property type="match status" value="2"/>
</dbReference>
<dbReference type="InterPro" id="IPR004179">
    <property type="entry name" value="Sec63-dom"/>
</dbReference>
<dbReference type="FunFam" id="1.10.10.10:FF:000012">
    <property type="entry name" value="U5 small nuclear ribonucleoprotein helicase"/>
    <property type="match status" value="1"/>
</dbReference>
<dbReference type="GO" id="GO:0016787">
    <property type="term" value="F:hydrolase activity"/>
    <property type="evidence" value="ECO:0007669"/>
    <property type="project" value="UniProtKB-KW"/>
</dbReference>
<evidence type="ECO:0000256" key="4">
    <source>
        <dbReference type="ARBA" id="ARBA00012552"/>
    </source>
</evidence>
<dbReference type="Pfam" id="PF00225">
    <property type="entry name" value="Kinesin"/>
    <property type="match status" value="1"/>
</dbReference>
<feature type="domain" description="Helicase C-terminal" evidence="30">
    <location>
        <begin position="3429"/>
        <end position="3633"/>
    </location>
</feature>
<dbReference type="GO" id="GO:0008017">
    <property type="term" value="F:microtubule binding"/>
    <property type="evidence" value="ECO:0007669"/>
    <property type="project" value="InterPro"/>
</dbReference>
<evidence type="ECO:0000256" key="13">
    <source>
        <dbReference type="ARBA" id="ARBA00022806"/>
    </source>
</evidence>
<evidence type="ECO:0000256" key="3">
    <source>
        <dbReference type="ARBA" id="ARBA00010140"/>
    </source>
</evidence>
<dbReference type="SUPFAM" id="SSF81296">
    <property type="entry name" value="E set domains"/>
    <property type="match status" value="1"/>
</dbReference>
<dbReference type="SMART" id="SM00490">
    <property type="entry name" value="HELICc"/>
    <property type="match status" value="2"/>
</dbReference>
<feature type="domain" description="Helicase ATP-binding" evidence="29">
    <location>
        <begin position="2261"/>
        <end position="2436"/>
    </location>
</feature>
<dbReference type="FunFam" id="1.10.3380.10:FF:000001">
    <property type="entry name" value="U5 small nuclear ribonucleoprotein helicase"/>
    <property type="match status" value="1"/>
</dbReference>
<evidence type="ECO:0000256" key="22">
    <source>
        <dbReference type="ARBA" id="ARBA00047984"/>
    </source>
</evidence>
<organism evidence="31">
    <name type="scientific">Timema californicum</name>
    <name type="common">California timema</name>
    <name type="synonym">Walking stick</name>
    <dbReference type="NCBI Taxonomy" id="61474"/>
    <lineage>
        <taxon>Eukaryota</taxon>
        <taxon>Metazoa</taxon>
        <taxon>Ecdysozoa</taxon>
        <taxon>Arthropoda</taxon>
        <taxon>Hexapoda</taxon>
        <taxon>Insecta</taxon>
        <taxon>Pterygota</taxon>
        <taxon>Neoptera</taxon>
        <taxon>Polyneoptera</taxon>
        <taxon>Phasmatodea</taxon>
        <taxon>Timematodea</taxon>
        <taxon>Timematoidea</taxon>
        <taxon>Timematidae</taxon>
        <taxon>Timema</taxon>
    </lineage>
</organism>
<dbReference type="PROSITE" id="PS50067">
    <property type="entry name" value="KINESIN_MOTOR_2"/>
    <property type="match status" value="1"/>
</dbReference>
<evidence type="ECO:0000313" key="31">
    <source>
        <dbReference type="EMBL" id="CAD7572321.1"/>
    </source>
</evidence>
<dbReference type="InterPro" id="IPR050474">
    <property type="entry name" value="Hel308_SKI2-like"/>
</dbReference>
<dbReference type="InterPro" id="IPR036961">
    <property type="entry name" value="Kinesin_motor_dom_sf"/>
</dbReference>
<dbReference type="SMART" id="SM00487">
    <property type="entry name" value="DEXDc"/>
    <property type="match status" value="2"/>
</dbReference>
<evidence type="ECO:0000256" key="16">
    <source>
        <dbReference type="ARBA" id="ARBA00023204"/>
    </source>
</evidence>
<dbReference type="GO" id="GO:0005681">
    <property type="term" value="C:spliceosomal complex"/>
    <property type="evidence" value="ECO:0007669"/>
    <property type="project" value="UniProtKB-KW"/>
</dbReference>
<keyword evidence="17" id="KW-0413">Isomerase</keyword>
<protein>
    <recommendedName>
        <fullName evidence="5">Activating signal cointegrator 1 complex subunit 3</fullName>
        <ecNumber evidence="4">3.6.4.13</ecNumber>
        <ecNumber evidence="21">5.6.2.4</ecNumber>
    </recommendedName>
    <alternativeName>
        <fullName evidence="19">U5 small nuclear ribonucleoprotein 200 kDa helicase</fullName>
    </alternativeName>
</protein>
<dbReference type="InterPro" id="IPR003593">
    <property type="entry name" value="AAA+_ATPase"/>
</dbReference>
<dbReference type="EMBL" id="OE180953">
    <property type="protein sequence ID" value="CAD7572321.1"/>
    <property type="molecule type" value="Genomic_DNA"/>
</dbReference>
<feature type="region of interest" description="Disordered" evidence="27">
    <location>
        <begin position="1437"/>
        <end position="1511"/>
    </location>
</feature>
<dbReference type="GO" id="GO:0016607">
    <property type="term" value="C:nuclear speck"/>
    <property type="evidence" value="ECO:0007669"/>
    <property type="project" value="UniProtKB-SubCell"/>
</dbReference>
<dbReference type="PANTHER" id="PTHR47961">
    <property type="entry name" value="DNA POLYMERASE THETA, PUTATIVE (AFU_ORTHOLOGUE AFUA_1G05260)-RELATED"/>
    <property type="match status" value="1"/>
</dbReference>
<keyword evidence="16" id="KW-0234">DNA repair</keyword>
<comment type="subcellular location">
    <subcellularLocation>
        <location evidence="2">Cytoplasm</location>
        <location evidence="2">Cytosol</location>
    </subcellularLocation>
    <subcellularLocation>
        <location evidence="1">Nucleus speckle</location>
    </subcellularLocation>
</comment>
<feature type="region of interest" description="Disordered" evidence="27">
    <location>
        <begin position="4118"/>
        <end position="4148"/>
    </location>
</feature>
<feature type="compositionally biased region" description="Basic and acidic residues" evidence="27">
    <location>
        <begin position="4118"/>
        <end position="4133"/>
    </location>
</feature>
<accession>A0A7R9J4F7</accession>
<keyword evidence="9" id="KW-0677">Repeat</keyword>
<evidence type="ECO:0000256" key="15">
    <source>
        <dbReference type="ARBA" id="ARBA00023187"/>
    </source>
</evidence>
<dbReference type="Pfam" id="PF23445">
    <property type="entry name" value="WHD_SNRNP200"/>
    <property type="match status" value="2"/>
</dbReference>
<comment type="catalytic activity">
    <reaction evidence="23">
        <text>ATP + H2O = ADP + phosphate + H(+)</text>
        <dbReference type="Rhea" id="RHEA:13065"/>
        <dbReference type="ChEBI" id="CHEBI:15377"/>
        <dbReference type="ChEBI" id="CHEBI:15378"/>
        <dbReference type="ChEBI" id="CHEBI:30616"/>
        <dbReference type="ChEBI" id="CHEBI:43474"/>
        <dbReference type="ChEBI" id="CHEBI:456216"/>
        <dbReference type="EC" id="5.6.2.4"/>
    </reaction>
</comment>
<evidence type="ECO:0000256" key="25">
    <source>
        <dbReference type="PROSITE-ProRule" id="PRU00283"/>
    </source>
</evidence>
<feature type="domain" description="Helicase C-terminal" evidence="30">
    <location>
        <begin position="2466"/>
        <end position="2680"/>
    </location>
</feature>
<evidence type="ECO:0000259" key="30">
    <source>
        <dbReference type="PROSITE" id="PS51194"/>
    </source>
</evidence>
<dbReference type="GO" id="GO:0003724">
    <property type="term" value="F:RNA helicase activity"/>
    <property type="evidence" value="ECO:0007669"/>
    <property type="project" value="UniProtKB-EC"/>
</dbReference>
<reference evidence="31" key="1">
    <citation type="submission" date="2020-11" db="EMBL/GenBank/DDBJ databases">
        <authorList>
            <person name="Tran Van P."/>
        </authorList>
    </citation>
    <scope>NUCLEOTIDE SEQUENCE</scope>
</reference>
<keyword evidence="10 25" id="KW-0547">Nucleotide-binding</keyword>
<evidence type="ECO:0000256" key="26">
    <source>
        <dbReference type="SAM" id="Coils"/>
    </source>
</evidence>
<dbReference type="SMART" id="SM00129">
    <property type="entry name" value="KISc"/>
    <property type="match status" value="1"/>
</dbReference>
<keyword evidence="13" id="KW-0347">Helicase</keyword>
<comment type="catalytic activity">
    <reaction evidence="22">
        <text>ATP + H2O = ADP + phosphate + H(+)</text>
        <dbReference type="Rhea" id="RHEA:13065"/>
        <dbReference type="ChEBI" id="CHEBI:15377"/>
        <dbReference type="ChEBI" id="CHEBI:15378"/>
        <dbReference type="ChEBI" id="CHEBI:30616"/>
        <dbReference type="ChEBI" id="CHEBI:43474"/>
        <dbReference type="ChEBI" id="CHEBI:456216"/>
        <dbReference type="EC" id="3.6.4.13"/>
    </reaction>
</comment>
<feature type="coiled-coil region" evidence="26">
    <location>
        <begin position="771"/>
        <end position="805"/>
    </location>
</feature>
<feature type="coiled-coil region" evidence="26">
    <location>
        <begin position="504"/>
        <end position="538"/>
    </location>
</feature>
<dbReference type="GO" id="GO:0180022">
    <property type="term" value="C:RQC-trigger complex"/>
    <property type="evidence" value="ECO:0007669"/>
    <property type="project" value="UniProtKB-ARBA"/>
</dbReference>
<name>A0A7R9J4F7_TIMCA</name>
<keyword evidence="14 25" id="KW-0067">ATP-binding</keyword>
<proteinExistence type="inferred from homology"/>
<dbReference type="FunFam" id="1.10.3380.10:FF:000002">
    <property type="entry name" value="Activating signal cointegrator 1 complex subunit 3"/>
    <property type="match status" value="1"/>
</dbReference>
<evidence type="ECO:0000256" key="1">
    <source>
        <dbReference type="ARBA" id="ARBA00004324"/>
    </source>
</evidence>
<keyword evidence="18" id="KW-0539">Nucleus</keyword>
<evidence type="ECO:0000256" key="14">
    <source>
        <dbReference type="ARBA" id="ARBA00022840"/>
    </source>
</evidence>
<dbReference type="InterPro" id="IPR011545">
    <property type="entry name" value="DEAD/DEAH_box_helicase_dom"/>
</dbReference>
<dbReference type="FunFam" id="3.40.50.300:FF:000062">
    <property type="entry name" value="U5 small nuclear ribonucleoprotein helicase"/>
    <property type="match status" value="1"/>
</dbReference>
<dbReference type="InterPro" id="IPR035892">
    <property type="entry name" value="C2_domain_sf"/>
</dbReference>
<evidence type="ECO:0000256" key="10">
    <source>
        <dbReference type="ARBA" id="ARBA00022741"/>
    </source>
</evidence>
<dbReference type="SUPFAM" id="SSF46785">
    <property type="entry name" value="Winged helix' DNA-binding domain"/>
    <property type="match status" value="1"/>
</dbReference>
<dbReference type="PRINTS" id="PR00380">
    <property type="entry name" value="KINESINHEAVY"/>
</dbReference>
<gene>
    <name evidence="31" type="ORF">TCMB3V08_LOCUS4974</name>
</gene>
<dbReference type="InterPro" id="IPR001752">
    <property type="entry name" value="Kinesin_motor_dom"/>
</dbReference>
<evidence type="ECO:0000256" key="9">
    <source>
        <dbReference type="ARBA" id="ARBA00022737"/>
    </source>
</evidence>
<dbReference type="Pfam" id="PF00270">
    <property type="entry name" value="DEAD"/>
    <property type="match status" value="2"/>
</dbReference>
<evidence type="ECO:0000256" key="18">
    <source>
        <dbReference type="ARBA" id="ARBA00023242"/>
    </source>
</evidence>
<evidence type="ECO:0000256" key="8">
    <source>
        <dbReference type="ARBA" id="ARBA00022728"/>
    </source>
</evidence>
<dbReference type="CDD" id="cd18795">
    <property type="entry name" value="SF2_C_Ski2"/>
    <property type="match status" value="2"/>
</dbReference>
<dbReference type="GO" id="GO:0003676">
    <property type="term" value="F:nucleic acid binding"/>
    <property type="evidence" value="ECO:0007669"/>
    <property type="project" value="InterPro"/>
</dbReference>
<dbReference type="Pfam" id="PF00271">
    <property type="entry name" value="Helicase_C"/>
    <property type="match status" value="2"/>
</dbReference>
<feature type="compositionally biased region" description="Polar residues" evidence="27">
    <location>
        <begin position="1443"/>
        <end position="1454"/>
    </location>
</feature>
<evidence type="ECO:0000259" key="28">
    <source>
        <dbReference type="PROSITE" id="PS50067"/>
    </source>
</evidence>
<evidence type="ECO:0000256" key="20">
    <source>
        <dbReference type="ARBA" id="ARBA00034617"/>
    </source>
</evidence>
<dbReference type="GO" id="GO:0005829">
    <property type="term" value="C:cytosol"/>
    <property type="evidence" value="ECO:0007669"/>
    <property type="project" value="UniProtKB-SubCell"/>
</dbReference>
<evidence type="ECO:0000256" key="11">
    <source>
        <dbReference type="ARBA" id="ARBA00022763"/>
    </source>
</evidence>
<feature type="coiled-coil region" evidence="26">
    <location>
        <begin position="686"/>
        <end position="727"/>
    </location>
</feature>
<feature type="binding site" evidence="25">
    <location>
        <begin position="163"/>
        <end position="170"/>
    </location>
    <ligand>
        <name>ATP</name>
        <dbReference type="ChEBI" id="CHEBI:30616"/>
    </ligand>
</feature>
<dbReference type="InterPro" id="IPR001650">
    <property type="entry name" value="Helicase_C-like"/>
</dbReference>
<dbReference type="SMART" id="SM00973">
    <property type="entry name" value="Sec63"/>
    <property type="match status" value="2"/>
</dbReference>
<dbReference type="InterPro" id="IPR058856">
    <property type="entry name" value="ASCC3_N"/>
</dbReference>
<feature type="compositionally biased region" description="Basic residues" evidence="27">
    <location>
        <begin position="1471"/>
        <end position="1480"/>
    </location>
</feature>
<keyword evidence="25" id="KW-0505">Motor protein</keyword>
<dbReference type="SMART" id="SM00382">
    <property type="entry name" value="AAA"/>
    <property type="match status" value="2"/>
</dbReference>
<dbReference type="Gene3D" id="1.10.150.20">
    <property type="entry name" value="5' to 3' exonuclease, C-terminal subdomain"/>
    <property type="match status" value="1"/>
</dbReference>
<dbReference type="GO" id="GO:0006397">
    <property type="term" value="P:mRNA processing"/>
    <property type="evidence" value="ECO:0007669"/>
    <property type="project" value="UniProtKB-KW"/>
</dbReference>
<dbReference type="InterPro" id="IPR014001">
    <property type="entry name" value="Helicase_ATP-bd"/>
</dbReference>
<feature type="domain" description="Helicase ATP-binding" evidence="29">
    <location>
        <begin position="3218"/>
        <end position="3393"/>
    </location>
</feature>
<dbReference type="Gene3D" id="3.40.850.10">
    <property type="entry name" value="Kinesin motor domain"/>
    <property type="match status" value="1"/>
</dbReference>
<dbReference type="InterPro" id="IPR036390">
    <property type="entry name" value="WH_DNA-bd_sf"/>
</dbReference>
<comment type="catalytic activity">
    <reaction evidence="20">
        <text>Couples ATP hydrolysis with the unwinding of duplex DNA by translocating in the 3'-5' direction.</text>
        <dbReference type="EC" id="5.6.2.4"/>
    </reaction>
</comment>
<keyword evidence="6" id="KW-0963">Cytoplasm</keyword>
<dbReference type="PROSITE" id="PS51192">
    <property type="entry name" value="HELICASE_ATP_BIND_1"/>
    <property type="match status" value="2"/>
</dbReference>
<feature type="region of interest" description="Disordered" evidence="27">
    <location>
        <begin position="1611"/>
        <end position="1638"/>
    </location>
</feature>
<evidence type="ECO:0000256" key="2">
    <source>
        <dbReference type="ARBA" id="ARBA00004514"/>
    </source>
</evidence>
<evidence type="ECO:0000256" key="23">
    <source>
        <dbReference type="ARBA" id="ARBA00048988"/>
    </source>
</evidence>
<evidence type="ECO:0000256" key="12">
    <source>
        <dbReference type="ARBA" id="ARBA00022801"/>
    </source>
</evidence>
<keyword evidence="26" id="KW-0175">Coiled coil</keyword>
<evidence type="ECO:0000256" key="5">
    <source>
        <dbReference type="ARBA" id="ARBA00014590"/>
    </source>
</evidence>
<evidence type="ECO:0000256" key="19">
    <source>
        <dbReference type="ARBA" id="ARBA00034541"/>
    </source>
</evidence>
<dbReference type="Gene3D" id="1.10.10.10">
    <property type="entry name" value="Winged helix-like DNA-binding domain superfamily/Winged helix DNA-binding domain"/>
    <property type="match status" value="2"/>
</dbReference>
<dbReference type="EC" id="3.6.4.13" evidence="4"/>
<dbReference type="SUPFAM" id="SSF57997">
    <property type="entry name" value="Tropomyosin"/>
    <property type="match status" value="3"/>
</dbReference>
<dbReference type="InterPro" id="IPR057842">
    <property type="entry name" value="WH_MER3"/>
</dbReference>
<dbReference type="InterPro" id="IPR014756">
    <property type="entry name" value="Ig_E-set"/>
</dbReference>
<sequence length="4148" mass="475640">MQIRLKSHEVCYCTPYTPLSPKASLSFNMAEDQSYLFPLQGSISEFSFKIPLGATKKNLLPIFDDILEDPKEDVVKVYLRIRPVDSIKRPSIIGWDAHQLTMEAPDDSATYKNEQHHKKYQHKFVFTKIFAPDADQRNIFEECVLEPIKNFIRGEDGLLFTYGTTNAGKTYTIQGTVTKPGIIPRALHLLFASIKGRVNTENNFKLTNGSSLMVLDNSSARVELEYKQTILNKSFDTESIDTQSSLTETSSRSSEMEEFISCTFREMQHHLHKEQDSTFINRDKCDMNFSVFVSFAEIYNENLYDLLEPPMDVLRRHRDGPKKRSLQFGRDLKGNTYIKGLRQIKVSSGDEAFQVLLFGQNNLQFASTELNSVSSRSHCIFSIILVRHADTEDPVITTINTFSFCDLAGTERAKKTHNIGERLKESQNINTSLLVLGRCLKAIRHNQKTKDKCMVPFRDSKLTQLFRQPLLSKNSSVAMIVNINPDPHIFDETITVLKFSAVAMEQLMNLVEHYKAKAHEERQRNHTLEQDLRNEMADQASAMVAQVQQEWEDRHLRLGQAQEELAQWRLERLEECYEKKLKKYRLAQTKSHDTEQMSELQTQLDDLKVRCSEMEEENRLLKELRNQSSQETQDLEVVVSRLKFQLSASSQDLTNAKKLLVAQMNDDSSSVAVELKLQLEMERKTNLEHSTKIKELNETLESAKEDFQILTNERNELEEQLEISEKYAALKSEELKDLSAQLRSCRSKLLEQSQHLDGKDETIFKLNSHCHEELNETLESAKEDFQILTNERNELEEQLEISEKYAALKSEELKDLSAQLRSCRSKLLEQSQHLDGKDETIFKLNSHCHELEEEIKALKQTLVTNQEWLSESRRNLEKSENKCQDFEITIKEQKSSLEEWESKCQNYEITIKEQKTSLLEWESKYQDIEATNLHLLKRVEELERSLQDLKSVVKEYDVESLYSHKDKVLELERSLTELECRLKETSASYQDSQETIEILKKTLNESESSLLQATSIHKENVSALEISLAECKSQLKDMKDSYEDSLGKVKRFEKELVESESLIQSLSQQVLLYSEEKALKEAALAERDAKLKDLETSEQVYMAKVKDLEMSEEVYMAKVKDLEMSEEVYMAKVKDLETSEQVYMAKVKDLETSEQAYMAKVKDLETSEQVYMAKVKDLEKTLEDLNSRLETVKLVHDKREEEINTLQKEVKNLLQCNLSMKEELDGKIAEVARLEQEIKTHQASKLCDDRKQLYSNYEVQVENLKVQLQAYKEEGVLAEVFRSEVNKKTQEIERLKEENEQMHQEIDFHTKEMDQLKSRRDQQFKAYEDLLKNAREETEREKKELSHFQEILYKTTPNSLRKESHAELEQLRREIDDKDRELSYYKEKVAKQEERVKKYQKEVNVVIIIIIFRLFHPCGSSGTSSSIPLMSRSETFKQPLERSASTTRIPTPASSRRPLRTQLDENSSSRRSSRQRKKCVKQILPPPMAVSSDFEEESEEKEKKKSSRRKLYNHTDEEVHLTGINVQVVYNALGTSDILNEGVCANLKDPLEEPRATLNGKAARNGSTASGEVDPRIDVDRWSLLNAIVGDVSKWDGNMYVSDMKNRRWNRRGNEENYGQMDGADNESDATGNRDSTSDVDEMIHNCASDVVFYYRARLHIGGGWGGRRDCQVEKEHCCSRSSGSGVMLMMESERLPRLTRSIRAFSDLARPSSKTLATSVDHANKLRAKQMKDGLSWSDLRKYVEQDAGSKSPAVKELSQLRSLAQELSGDQSKDVVDEVAAFLLSLFIDERLVTKKSSLILKQMFGAVSFNMATKVCECVSRIASNLTEDCIEFLRNGKNLYHQSPGPSFGSDLLRDLPEPRVPYYDTSLLHDLSTPVGVQAVRDFSMDYDSLAAMLPPKEEPVKTSFKKNGHGRSWLEKEVKKYYEVKNPSGLSIEEFLETVVTMLRSGRTNDELQNELFDLLGFDRFELIQMLLQHRTDIVYSAAIAEEKKLIISKAGEHQHSTSTLPVSKRQQDTGVEVAPYQLETISHVPARARLQQLWTIYQGNCAEGLGYVSNTWYIRRDSLSGETHDPNIKTTSFFFRCWSRAPDLRRPNYGCQVVVQSEQEKQLIKQARKEEKKISKVMTKDDDEEQQPEFNPVDLRAKRQAALKVAMVAPIFAKKPTARLKEKEVYPHVYDSQRQAQQMSGFISGTKMMLPENVERRDTKQYEEVNIPVSEQAPVNVGNKLVSISSLDEIGQMAFHGVKSLNRIQSVVFDTAYHTNENLLICAPTGAGKTNVALLTIVHQIRQFIDQGVIKKDQFKIVYVAPMKALAAEMTQNFSKKLGCLGITVRELTGDVQLTKTEILQTQMLVTTPEKWDLLIIDEVHLLHGDRGPVVEALVARTLRLVSTPYSIIKWNPLRSMIRIVGLSATLPNYLDVARFLRVNPYIGLFFFDSRFRPVPLSSTFVGVKAVKPLQQMGDMDQVCYEKVVEQVQKGHQVMVFVHARNATMRTATILKEIALQKNQLNLFEPDESSAMGQARKSMAKSRNKQLGDLFPYGFSVHHAGMLRCDRSLVEKYFSEGLIKVLVCTSTLAWGVNLPAHAVIIRGTEIYDAKHGSFVDLGILDVLQIFGRAGRPQFDKSGHGVIITSHDKLSHYLSLLTNQFPIESNFIKFLVDNLNAETHSFTGNLESPGINLRNSGSIARNSDHWTKETFIVTLGTISNLDEAVEWLSYTYLFVRMRLNPQVYGINYQDVLDDPTLEVKRRELIDCAARALDKARMIRYDVRTGNLSVTDLGRTASHFYIKYDTVEVFNDLMTEVMNEAEVLSMMSQATEFEQLKVRDDELDELDSLQHTNCEMYVSGGSENLHGKVNILLQTFLSRGRVNSFSLMSDLAYVNQNAVRITRALFDIALRKNNPIMAGRFLKISKMFEQQQWDIESPMRQFRILGPEIIQKIEERKLTVDKLREMDEKEIGNFLRHAKMGQTVKRCAEEFPMVEMEASLQPITRTVLRIRLTVSANFRWNDKVHGKTSENFYIWIEDPENNYMYHSEFFLLTKKQVMTREPQELVMTIPLGESLPPQYYVRAISDRWLGAETTHPLTFQHLILPESHPPHTDYLDTIDSDSDFVYESDSDITSDDDNVPDLRNPAVHNMCDSDENDMDDEDYREIVTRAISSSPLYMILQNIKLLFYCPTSQDLLELQPLPVSALGDPKLEALFPFSHFNPIQTQIFFCLYHTDNNVLLGAPTGSGKTIAAEIAMFRVFREYPGRKVVYIAPMKALVRERIEDWKVKLGQKLNRRVVELTGDVSPDIRAIARADVIVTTPEKWDGISRSWQTRNYVQDVALIVIDEIHLLGEDRGPVLEVIVSRTNFIASHTSRSLRIVGLSTALANAKDLANWLGIGKMGLYNFRPSVRPVPLEVHVQGFPGKHYCPRMATMNRPTFQAIRQHSPCQPTLVFVSSRRQTRLTALDLIAYLAGEEDPKQWLHMEEQEMEQIVANIKDSNLKLTLAFGIGMHHAGLQERDRKTVEELFVNQKIQILIATATLAWGVNFPAHLVVVKGTEYYDGKIHRYVDMPITDVLQMMGRAGRPQYDDSGIAMVLVHDVKKNFYKKFLYEPFPVESSLLEVLADHVNAEIVAGTVQTKQDILNYLTWTYFFRRLLQNPTYYNLESLQEHEIHGFLSALVDKALNSLLDAYCVFIDEDERSVRPSSMGRIASFYYLSHLTMEHFQEHLGPDLSQEDLLRALSDVHEYDQLPVRHNEDVMNGELAKSCPLSVDPYTLDSSHTKALLLLQAHFSRLPLPITDYLTDLKSVLDQSMRIMQAMIDTCAERGWLATTLRVQQIMQMVVQARWSGDSPLLTLPHLEPHHLYLFSNKPKDPKHRGKNIRTLPGLRATCHNNYEALAAILRREMDDNQIEQIHKVLCAMPLVKVEMGVQGFWSDGDMSQERRVTQPQGRDAWLPLHADQEYTLAVHLHRVGRSDAKAHCPNFPRGKDEGWFLVLGIPETAELVAMKRVSALRGSRSTQQLSFVTPRKTGRMIFTLYLISDCYLGWDQQYDIQCDITIMNSVDNETIDADMSECPGLPPLDKWAHFVPIVTNVAETWTLNLRETRKGEAMTWTLNLRETRKGEGHDMDIECKRDQERGGHENEECEEQVSCHEEKQD</sequence>
<dbReference type="FunFam" id="3.40.50.300:FF:003287">
    <property type="entry name" value="U5 small nuclear ribonucleoprotein 200 kDa helicase"/>
    <property type="match status" value="1"/>
</dbReference>
<dbReference type="GO" id="GO:0008380">
    <property type="term" value="P:RNA splicing"/>
    <property type="evidence" value="ECO:0007669"/>
    <property type="project" value="UniProtKB-KW"/>
</dbReference>
<evidence type="ECO:0000256" key="24">
    <source>
        <dbReference type="ARBA" id="ARBA00054527"/>
    </source>
</evidence>
<evidence type="ECO:0000256" key="17">
    <source>
        <dbReference type="ARBA" id="ARBA00023235"/>
    </source>
</evidence>
<dbReference type="GO" id="GO:0007018">
    <property type="term" value="P:microtubule-based movement"/>
    <property type="evidence" value="ECO:0007669"/>
    <property type="project" value="InterPro"/>
</dbReference>
<feature type="domain" description="Kinesin motor" evidence="28">
    <location>
        <begin position="74"/>
        <end position="506"/>
    </location>
</feature>
<dbReference type="FunFam" id="2.60.40.150:FF:000113">
    <property type="entry name" value="activating signal cointegrator 1 complex subunit 3"/>
    <property type="match status" value="1"/>
</dbReference>
<keyword evidence="15" id="KW-0508">mRNA splicing</keyword>
<dbReference type="InterPro" id="IPR027417">
    <property type="entry name" value="P-loop_NTPase"/>
</dbReference>
<comment type="similarity">
    <text evidence="3">Belongs to the helicase family. SKI2 subfamily.</text>
</comment>
<dbReference type="FunFam" id="2.60.40.150:FF:000004">
    <property type="entry name" value="RNA helicase, activating signal cointegrator 1"/>
    <property type="match status" value="1"/>
</dbReference>
<dbReference type="FunFam" id="1.10.10.10:FF:000024">
    <property type="entry name" value="U5 small nuclear ribonucleoprotein helicase"/>
    <property type="match status" value="1"/>
</dbReference>
<dbReference type="GO" id="GO:0005524">
    <property type="term" value="F:ATP binding"/>
    <property type="evidence" value="ECO:0007669"/>
    <property type="project" value="UniProtKB-UniRule"/>
</dbReference>
<keyword evidence="8" id="KW-0747">Spliceosome</keyword>
<dbReference type="PROSITE" id="PS51194">
    <property type="entry name" value="HELICASE_CTER"/>
    <property type="match status" value="2"/>
</dbReference>
<dbReference type="InterPro" id="IPR036388">
    <property type="entry name" value="WH-like_DNA-bd_sf"/>
</dbReference>
<keyword evidence="7" id="KW-0507">mRNA processing</keyword>
<dbReference type="Gene3D" id="2.60.40.150">
    <property type="entry name" value="C2 domain"/>
    <property type="match status" value="2"/>
</dbReference>
<dbReference type="FunFam" id="3.40.50.300:FF:000198">
    <property type="entry name" value="Activating signal cointegrator 1 complex subunit"/>
    <property type="match status" value="1"/>
</dbReference>
<dbReference type="GO" id="GO:0006281">
    <property type="term" value="P:DNA repair"/>
    <property type="evidence" value="ECO:0007669"/>
    <property type="project" value="UniProtKB-KW"/>
</dbReference>
<dbReference type="GO" id="GO:0003777">
    <property type="term" value="F:microtubule motor activity"/>
    <property type="evidence" value="ECO:0007669"/>
    <property type="project" value="InterPro"/>
</dbReference>
<dbReference type="SUPFAM" id="SSF52540">
    <property type="entry name" value="P-loop containing nucleoside triphosphate hydrolases"/>
    <property type="match status" value="5"/>
</dbReference>
<comment type="similarity">
    <text evidence="25">Belongs to the TRAFAC class myosin-kinesin ATPase superfamily. Kinesin family.</text>
</comment>
<evidence type="ECO:0000256" key="27">
    <source>
        <dbReference type="SAM" id="MobiDB-lite"/>
    </source>
</evidence>
<dbReference type="CDD" id="cd18022">
    <property type="entry name" value="DEXHc_ASCC3_2"/>
    <property type="match status" value="1"/>
</dbReference>
<evidence type="ECO:0000259" key="29">
    <source>
        <dbReference type="PROSITE" id="PS51192"/>
    </source>
</evidence>
<dbReference type="Gene3D" id="3.40.50.300">
    <property type="entry name" value="P-loop containing nucleotide triphosphate hydrolases"/>
    <property type="match status" value="4"/>
</dbReference>
<dbReference type="PANTHER" id="PTHR47961:SF13">
    <property type="entry name" value="ACTIVATING SIGNAL COINTEGRATOR 1 COMPLEX SUBUNIT 3"/>
    <property type="match status" value="1"/>
</dbReference>